<dbReference type="AlphaFoldDB" id="A0A975WTH4"/>
<name>A0A975WTH4_9BURK</name>
<feature type="region of interest" description="Disordered" evidence="1">
    <location>
        <begin position="83"/>
        <end position="104"/>
    </location>
</feature>
<accession>A0A975WTH4</accession>
<protein>
    <submittedName>
        <fullName evidence="2">Uncharacterized protein</fullName>
    </submittedName>
</protein>
<comment type="caution">
    <text evidence="2">The sequence shown here is derived from an EMBL/GenBank/DDBJ whole genome shotgun (WGS) entry which is preliminary data.</text>
</comment>
<reference evidence="2 3" key="1">
    <citation type="submission" date="2018-01" db="EMBL/GenBank/DDBJ databases">
        <authorList>
            <person name="Clerissi C."/>
        </authorList>
    </citation>
    <scope>NUCLEOTIDE SEQUENCE [LARGE SCALE GENOMIC DNA]</scope>
    <source>
        <strain evidence="2">Cupriavidus sp. LMG 19464</strain>
    </source>
</reference>
<dbReference type="EMBL" id="OFSQ01000003">
    <property type="protein sequence ID" value="SOY43807.1"/>
    <property type="molecule type" value="Genomic_DNA"/>
</dbReference>
<evidence type="ECO:0000313" key="3">
    <source>
        <dbReference type="Proteomes" id="UP000256780"/>
    </source>
</evidence>
<evidence type="ECO:0000313" key="2">
    <source>
        <dbReference type="EMBL" id="SOY43807.1"/>
    </source>
</evidence>
<sequence length="104" mass="11836">MTNFRGIARIRASLCGSLTQRKFGRRGREVEGTPLLREHPGQNLDRGFESLRLRQSWRVWTQALAGAWDSAKETPYTAAPSACHLHRGRNSDAHHPPKRRLLLP</sequence>
<dbReference type="Proteomes" id="UP000256780">
    <property type="component" value="Chromosome CBM2587_a"/>
</dbReference>
<evidence type="ECO:0000256" key="1">
    <source>
        <dbReference type="SAM" id="MobiDB-lite"/>
    </source>
</evidence>
<gene>
    <name evidence="2" type="ORF">CBM2587_A110022</name>
</gene>
<proteinExistence type="predicted"/>
<organism evidence="2 3">
    <name type="scientific">Cupriavidus taiwanensis</name>
    <dbReference type="NCBI Taxonomy" id="164546"/>
    <lineage>
        <taxon>Bacteria</taxon>
        <taxon>Pseudomonadati</taxon>
        <taxon>Pseudomonadota</taxon>
        <taxon>Betaproteobacteria</taxon>
        <taxon>Burkholderiales</taxon>
        <taxon>Burkholderiaceae</taxon>
        <taxon>Cupriavidus</taxon>
    </lineage>
</organism>